<keyword evidence="4" id="KW-0997">Cell inner membrane</keyword>
<keyword evidence="2" id="KW-1003">Cell membrane</keyword>
<keyword evidence="5" id="KW-0441">Lipid A biosynthesis</keyword>
<feature type="transmembrane region" description="Helical" evidence="11">
    <location>
        <begin position="267"/>
        <end position="285"/>
    </location>
</feature>
<feature type="transmembrane region" description="Helical" evidence="11">
    <location>
        <begin position="33"/>
        <end position="53"/>
    </location>
</feature>
<dbReference type="Pfam" id="PF00892">
    <property type="entry name" value="EamA"/>
    <property type="match status" value="2"/>
</dbReference>
<evidence type="ECO:0000256" key="7">
    <source>
        <dbReference type="ARBA" id="ARBA00022985"/>
    </source>
</evidence>
<reference evidence="13 14" key="1">
    <citation type="journal article" date="2021" name="Int. J. Syst. Evol. Microbiol.">
        <title>Steroidobacter gossypii sp. nov., isolated from soil of cotton cropping field.</title>
        <authorList>
            <person name="Huang R."/>
            <person name="Yang S."/>
            <person name="Zhen C."/>
            <person name="Liu W."/>
        </authorList>
    </citation>
    <scope>NUCLEOTIDE SEQUENCE [LARGE SCALE GENOMIC DNA]</scope>
    <source>
        <strain evidence="13 14">S1-65</strain>
    </source>
</reference>
<evidence type="ECO:0000256" key="2">
    <source>
        <dbReference type="ARBA" id="ARBA00022475"/>
    </source>
</evidence>
<dbReference type="InterPro" id="IPR000390">
    <property type="entry name" value="Small_drug/metabolite_transptr"/>
</dbReference>
<evidence type="ECO:0000256" key="3">
    <source>
        <dbReference type="ARBA" id="ARBA00022516"/>
    </source>
</evidence>
<comment type="subcellular location">
    <subcellularLocation>
        <location evidence="1">Cell membrane</location>
        <topology evidence="1">Multi-pass membrane protein</topology>
    </subcellularLocation>
</comment>
<keyword evidence="10 11" id="KW-0472">Membrane</keyword>
<keyword evidence="9" id="KW-0443">Lipid metabolism</keyword>
<dbReference type="InterPro" id="IPR037185">
    <property type="entry name" value="EmrE-like"/>
</dbReference>
<organism evidence="13 14">
    <name type="scientific">Steroidobacter gossypii</name>
    <dbReference type="NCBI Taxonomy" id="2805490"/>
    <lineage>
        <taxon>Bacteria</taxon>
        <taxon>Pseudomonadati</taxon>
        <taxon>Pseudomonadota</taxon>
        <taxon>Gammaproteobacteria</taxon>
        <taxon>Steroidobacterales</taxon>
        <taxon>Steroidobacteraceae</taxon>
        <taxon>Steroidobacter</taxon>
    </lineage>
</organism>
<evidence type="ECO:0000256" key="11">
    <source>
        <dbReference type="SAM" id="Phobius"/>
    </source>
</evidence>
<evidence type="ECO:0000256" key="6">
    <source>
        <dbReference type="ARBA" id="ARBA00022692"/>
    </source>
</evidence>
<feature type="transmembrane region" description="Helical" evidence="11">
    <location>
        <begin position="171"/>
        <end position="194"/>
    </location>
</feature>
<dbReference type="PANTHER" id="PTHR30561:SF9">
    <property type="entry name" value="4-AMINO-4-DEOXY-L-ARABINOSE-PHOSPHOUNDECAPRENOL FLIPPASE SUBUNIT ARNF-RELATED"/>
    <property type="match status" value="1"/>
</dbReference>
<dbReference type="SUPFAM" id="SSF103481">
    <property type="entry name" value="Multidrug resistance efflux transporter EmrE"/>
    <property type="match status" value="2"/>
</dbReference>
<dbReference type="InterPro" id="IPR000620">
    <property type="entry name" value="EamA_dom"/>
</dbReference>
<dbReference type="RefSeq" id="WP_203169450.1">
    <property type="nucleotide sequence ID" value="NZ_JAEVLS010000005.1"/>
</dbReference>
<keyword evidence="3" id="KW-0444">Lipid biosynthesis</keyword>
<protein>
    <submittedName>
        <fullName evidence="13">EamA family transporter</fullName>
    </submittedName>
</protein>
<evidence type="ECO:0000256" key="10">
    <source>
        <dbReference type="ARBA" id="ARBA00023136"/>
    </source>
</evidence>
<evidence type="ECO:0000256" key="9">
    <source>
        <dbReference type="ARBA" id="ARBA00023098"/>
    </source>
</evidence>
<sequence>MHPLAIAAVLLAALTHATWNLAAKRAAGSRHFVWLYSLGSVVLYAPAVIWVLISERPQLETAHWVALLMTGVLHMGYSLTLQAGYRVSDLSLVYPLARGTGPLLSFFAATFLLNEPASALSVLGVLLIVGGILMVSGLTSEPHKAPRAGIALGILTGFFIAGYTINDGWAVKTLMLSPFLVDFTGNLLRLGVLAPMALRDRVNLIAEANKYRSPILIVAVLGPLGYILVLYAMKHAPIGHVAPMRELATLIGTYFGARLLREQVTPVRLTGAVLIVSGVVTLAATG</sequence>
<feature type="transmembrane region" description="Helical" evidence="11">
    <location>
        <begin position="117"/>
        <end position="136"/>
    </location>
</feature>
<gene>
    <name evidence="13" type="ORF">JM946_21570</name>
</gene>
<feature type="transmembrane region" description="Helical" evidence="11">
    <location>
        <begin position="65"/>
        <end position="85"/>
    </location>
</feature>
<keyword evidence="7" id="KW-0448">Lipopolysaccharide biosynthesis</keyword>
<evidence type="ECO:0000256" key="4">
    <source>
        <dbReference type="ARBA" id="ARBA00022519"/>
    </source>
</evidence>
<evidence type="ECO:0000313" key="13">
    <source>
        <dbReference type="EMBL" id="MBM0107336.1"/>
    </source>
</evidence>
<evidence type="ECO:0000256" key="1">
    <source>
        <dbReference type="ARBA" id="ARBA00004651"/>
    </source>
</evidence>
<feature type="transmembrane region" description="Helical" evidence="11">
    <location>
        <begin position="215"/>
        <end position="233"/>
    </location>
</feature>
<evidence type="ECO:0000256" key="8">
    <source>
        <dbReference type="ARBA" id="ARBA00022989"/>
    </source>
</evidence>
<evidence type="ECO:0000256" key="5">
    <source>
        <dbReference type="ARBA" id="ARBA00022556"/>
    </source>
</evidence>
<accession>A0ABS1X289</accession>
<dbReference type="PANTHER" id="PTHR30561">
    <property type="entry name" value="SMR FAMILY PROTON-DEPENDENT DRUG EFFLUX TRANSPORTER SUGE"/>
    <property type="match status" value="1"/>
</dbReference>
<keyword evidence="6 11" id="KW-0812">Transmembrane</keyword>
<feature type="domain" description="EamA" evidence="12">
    <location>
        <begin position="5"/>
        <end position="136"/>
    </location>
</feature>
<keyword evidence="8 11" id="KW-1133">Transmembrane helix</keyword>
<proteinExistence type="predicted"/>
<dbReference type="Proteomes" id="UP000661077">
    <property type="component" value="Unassembled WGS sequence"/>
</dbReference>
<evidence type="ECO:0000313" key="14">
    <source>
        <dbReference type="Proteomes" id="UP000661077"/>
    </source>
</evidence>
<evidence type="ECO:0000259" key="12">
    <source>
        <dbReference type="Pfam" id="PF00892"/>
    </source>
</evidence>
<feature type="domain" description="EamA" evidence="12">
    <location>
        <begin position="148"/>
        <end position="282"/>
    </location>
</feature>
<dbReference type="Gene3D" id="1.10.3730.20">
    <property type="match status" value="2"/>
</dbReference>
<keyword evidence="14" id="KW-1185">Reference proteome</keyword>
<comment type="caution">
    <text evidence="13">The sequence shown here is derived from an EMBL/GenBank/DDBJ whole genome shotgun (WGS) entry which is preliminary data.</text>
</comment>
<name>A0ABS1X289_9GAMM</name>
<feature type="transmembrane region" description="Helical" evidence="11">
    <location>
        <begin position="148"/>
        <end position="165"/>
    </location>
</feature>
<dbReference type="EMBL" id="JAEVLS010000005">
    <property type="protein sequence ID" value="MBM0107336.1"/>
    <property type="molecule type" value="Genomic_DNA"/>
</dbReference>